<feature type="transmembrane region" description="Helical" evidence="1">
    <location>
        <begin position="126"/>
        <end position="151"/>
    </location>
</feature>
<protein>
    <recommendedName>
        <fullName evidence="4">CDP-alcohol phosphatidyltransferase family protein</fullName>
    </recommendedName>
</protein>
<name>A0ABP5A7L8_9ACTN</name>
<dbReference type="InterPro" id="IPR043130">
    <property type="entry name" value="CDP-OH_PTrfase_TM_dom"/>
</dbReference>
<keyword evidence="1" id="KW-0812">Transmembrane</keyword>
<dbReference type="RefSeq" id="WP_344002454.1">
    <property type="nucleotide sequence ID" value="NZ_BAAAMY010000001.1"/>
</dbReference>
<proteinExistence type="predicted"/>
<evidence type="ECO:0000313" key="3">
    <source>
        <dbReference type="Proteomes" id="UP001501612"/>
    </source>
</evidence>
<organism evidence="2 3">
    <name type="scientific">Nocardioides lentus</name>
    <dbReference type="NCBI Taxonomy" id="338077"/>
    <lineage>
        <taxon>Bacteria</taxon>
        <taxon>Bacillati</taxon>
        <taxon>Actinomycetota</taxon>
        <taxon>Actinomycetes</taxon>
        <taxon>Propionibacteriales</taxon>
        <taxon>Nocardioidaceae</taxon>
        <taxon>Nocardioides</taxon>
    </lineage>
</organism>
<gene>
    <name evidence="2" type="ORF">GCM10009737_02070</name>
</gene>
<evidence type="ECO:0000256" key="1">
    <source>
        <dbReference type="SAM" id="Phobius"/>
    </source>
</evidence>
<dbReference type="InterPro" id="IPR000462">
    <property type="entry name" value="CDP-OH_P_trans"/>
</dbReference>
<evidence type="ECO:0008006" key="4">
    <source>
        <dbReference type="Google" id="ProtNLM"/>
    </source>
</evidence>
<dbReference type="Pfam" id="PF01066">
    <property type="entry name" value="CDP-OH_P_transf"/>
    <property type="match status" value="1"/>
</dbReference>
<keyword evidence="1" id="KW-0472">Membrane</keyword>
<dbReference type="Gene3D" id="1.20.120.1760">
    <property type="match status" value="1"/>
</dbReference>
<dbReference type="EMBL" id="BAAAMY010000001">
    <property type="protein sequence ID" value="GAA1904930.1"/>
    <property type="molecule type" value="Genomic_DNA"/>
</dbReference>
<reference evidence="3" key="1">
    <citation type="journal article" date="2019" name="Int. J. Syst. Evol. Microbiol.">
        <title>The Global Catalogue of Microorganisms (GCM) 10K type strain sequencing project: providing services to taxonomists for standard genome sequencing and annotation.</title>
        <authorList>
            <consortium name="The Broad Institute Genomics Platform"/>
            <consortium name="The Broad Institute Genome Sequencing Center for Infectious Disease"/>
            <person name="Wu L."/>
            <person name="Ma J."/>
        </authorList>
    </citation>
    <scope>NUCLEOTIDE SEQUENCE [LARGE SCALE GENOMIC DNA]</scope>
    <source>
        <strain evidence="3">JCM 14046</strain>
    </source>
</reference>
<accession>A0ABP5A7L8</accession>
<keyword evidence="1" id="KW-1133">Transmembrane helix</keyword>
<comment type="caution">
    <text evidence="2">The sequence shown here is derived from an EMBL/GenBank/DDBJ whole genome shotgun (WGS) entry which is preliminary data.</text>
</comment>
<feature type="transmembrane region" description="Helical" evidence="1">
    <location>
        <begin position="179"/>
        <end position="196"/>
    </location>
</feature>
<feature type="transmembrane region" description="Helical" evidence="1">
    <location>
        <begin position="208"/>
        <end position="231"/>
    </location>
</feature>
<evidence type="ECO:0000313" key="2">
    <source>
        <dbReference type="EMBL" id="GAA1904930.1"/>
    </source>
</evidence>
<keyword evidence="3" id="KW-1185">Reference proteome</keyword>
<sequence length="239" mass="23634">MGAAGGPDGSGSGRQEAYDAWSRRHGGLDPSGSVWVSGWVRLGHRLARPVAARGISPDVVSAAGVLLTALVPLVCLLGGGWVLLGVPLVLLSGLADGVDGAVAALSGRASALGKVVDALADRVGDLLLVLALLVLGAPGWICAAYAVGLLLHEGVRSTAQAAGMVGPGAVTVAERPTRVVVGGVAVLMAGLEWAARSVGLDVLPELDAAALAGVAAVVGLVLTVVGLIQLLPAVRRALT</sequence>
<feature type="transmembrane region" description="Helical" evidence="1">
    <location>
        <begin position="59"/>
        <end position="84"/>
    </location>
</feature>
<dbReference type="Proteomes" id="UP001501612">
    <property type="component" value="Unassembled WGS sequence"/>
</dbReference>